<comment type="caution">
    <text evidence="2">The sequence shown here is derived from an EMBL/GenBank/DDBJ whole genome shotgun (WGS) entry which is preliminary data.</text>
</comment>
<evidence type="ECO:0000313" key="2">
    <source>
        <dbReference type="EMBL" id="MDW5597305.1"/>
    </source>
</evidence>
<dbReference type="RefSeq" id="WP_318599769.1">
    <property type="nucleotide sequence ID" value="NZ_JAWSTH010000082.1"/>
</dbReference>
<name>A0ABU4HXV6_9ACTN</name>
<keyword evidence="1" id="KW-0472">Membrane</keyword>
<protein>
    <recommendedName>
        <fullName evidence="4">DUF3618 domain-containing protein</fullName>
    </recommendedName>
</protein>
<gene>
    <name evidence="2" type="ORF">R7226_23355</name>
</gene>
<evidence type="ECO:0000313" key="3">
    <source>
        <dbReference type="Proteomes" id="UP001284601"/>
    </source>
</evidence>
<dbReference type="Proteomes" id="UP001284601">
    <property type="component" value="Unassembled WGS sequence"/>
</dbReference>
<feature type="transmembrane region" description="Helical" evidence="1">
    <location>
        <begin position="56"/>
        <end position="76"/>
    </location>
</feature>
<keyword evidence="3" id="KW-1185">Reference proteome</keyword>
<evidence type="ECO:0008006" key="4">
    <source>
        <dbReference type="Google" id="ProtNLM"/>
    </source>
</evidence>
<reference evidence="3" key="1">
    <citation type="submission" date="2023-07" db="EMBL/GenBank/DDBJ databases">
        <title>Conexibacter stalactiti sp. nov., isolated from stalactites in a lava cave and emended description of the genus Conexibacter.</title>
        <authorList>
            <person name="Lee S.D."/>
        </authorList>
    </citation>
    <scope>NUCLEOTIDE SEQUENCE [LARGE SCALE GENOMIC DNA]</scope>
    <source>
        <strain evidence="3">KCTC 39840</strain>
    </source>
</reference>
<evidence type="ECO:0000256" key="1">
    <source>
        <dbReference type="SAM" id="Phobius"/>
    </source>
</evidence>
<proteinExistence type="predicted"/>
<dbReference type="EMBL" id="JAWSTH010000082">
    <property type="protein sequence ID" value="MDW5597305.1"/>
    <property type="molecule type" value="Genomic_DNA"/>
</dbReference>
<keyword evidence="1" id="KW-1133">Transmembrane helix</keyword>
<organism evidence="2 3">
    <name type="scientific">Conexibacter stalactiti</name>
    <dbReference type="NCBI Taxonomy" id="1940611"/>
    <lineage>
        <taxon>Bacteria</taxon>
        <taxon>Bacillati</taxon>
        <taxon>Actinomycetota</taxon>
        <taxon>Thermoleophilia</taxon>
        <taxon>Solirubrobacterales</taxon>
        <taxon>Conexibacteraceae</taxon>
        <taxon>Conexibacter</taxon>
    </lineage>
</organism>
<reference evidence="2 3" key="2">
    <citation type="submission" date="2023-10" db="EMBL/GenBank/DDBJ databases">
        <authorList>
            <person name="Han X.F."/>
        </authorList>
    </citation>
    <scope>NUCLEOTIDE SEQUENCE [LARGE SCALE GENOMIC DNA]</scope>
    <source>
        <strain evidence="2 3">KCTC 39840</strain>
    </source>
</reference>
<sequence>MSATDFEERLRAALKPVEPPESLALRVEHTLVSLTELAADELEAWELSSMRDPRNWARPAVAAVVGAGAGTALVALRVRNGRRRRKAQSVDLLDLAERTVRDVADEARKLLPGRD</sequence>
<accession>A0ABU4HXV6</accession>
<keyword evidence="1" id="KW-0812">Transmembrane</keyword>